<gene>
    <name evidence="1" type="ORF">DC345_23590</name>
</gene>
<protein>
    <submittedName>
        <fullName evidence="1">Uncharacterized protein</fullName>
    </submittedName>
</protein>
<comment type="caution">
    <text evidence="1">The sequence shown here is derived from an EMBL/GenBank/DDBJ whole genome shotgun (WGS) entry which is preliminary data.</text>
</comment>
<accession>A0A329QIZ3</accession>
<reference evidence="1 2" key="1">
    <citation type="submission" date="2018-04" db="EMBL/GenBank/DDBJ databases">
        <title>Paenibacillus taichungensis Genome sequencing and assembly.</title>
        <authorList>
            <person name="Xu J."/>
            <person name="Rensing C."/>
            <person name="Mazhar H.S."/>
        </authorList>
    </citation>
    <scope>NUCLEOTIDE SEQUENCE [LARGE SCALE GENOMIC DNA]</scope>
    <source>
        <strain evidence="1 2">NC1</strain>
    </source>
</reference>
<evidence type="ECO:0000313" key="2">
    <source>
        <dbReference type="Proteomes" id="UP000250642"/>
    </source>
</evidence>
<dbReference type="EMBL" id="QEVW01000015">
    <property type="protein sequence ID" value="RAW12294.1"/>
    <property type="molecule type" value="Genomic_DNA"/>
</dbReference>
<evidence type="ECO:0000313" key="1">
    <source>
        <dbReference type="EMBL" id="RAW12294.1"/>
    </source>
</evidence>
<proteinExistence type="predicted"/>
<dbReference type="Proteomes" id="UP000250642">
    <property type="component" value="Unassembled WGS sequence"/>
</dbReference>
<sequence length="195" mass="23360">MEPFLYRCAELNKLGCIKKVVYQVTDDRYYISELFEMTENLYSKEMKEAALILYECVAAGEKYQHSERLALCQYRIFLLHKTMSKFDNLAAAVQLEPYIEKLDEEIQLDAVKDLANVYNTIHHWDKVYELAEELERKVDFQLELQSRRRKNKKRIAFYPIFTYKAYANLLKASVCEVRKEYEKALEFAKHYIMNF</sequence>
<organism evidence="1 2">
    <name type="scientific">Paenibacillus taichungensis</name>
    <dbReference type="NCBI Taxonomy" id="484184"/>
    <lineage>
        <taxon>Bacteria</taxon>
        <taxon>Bacillati</taxon>
        <taxon>Bacillota</taxon>
        <taxon>Bacilli</taxon>
        <taxon>Bacillales</taxon>
        <taxon>Paenibacillaceae</taxon>
        <taxon>Paenibacillus</taxon>
    </lineage>
</organism>
<name>A0A329QIZ3_9BACL</name>
<dbReference type="AlphaFoldDB" id="A0A329QIZ3"/>